<keyword evidence="10" id="KW-1185">Reference proteome</keyword>
<dbReference type="GO" id="GO:0004749">
    <property type="term" value="F:ribose phosphate diphosphokinase activity"/>
    <property type="evidence" value="ECO:0007669"/>
    <property type="project" value="UniProtKB-EC"/>
</dbReference>
<dbReference type="PANTHER" id="PTHR10210">
    <property type="entry name" value="RIBOSE-PHOSPHATE DIPHOSPHOKINASE FAMILY MEMBER"/>
    <property type="match status" value="1"/>
</dbReference>
<evidence type="ECO:0000259" key="8">
    <source>
        <dbReference type="Pfam" id="PF13793"/>
    </source>
</evidence>
<proteinExistence type="predicted"/>
<dbReference type="SUPFAM" id="SSF53271">
    <property type="entry name" value="PRTase-like"/>
    <property type="match status" value="2"/>
</dbReference>
<dbReference type="Gene3D" id="3.40.50.2020">
    <property type="match status" value="2"/>
</dbReference>
<keyword evidence="3" id="KW-0545">Nucleotide biosynthesis</keyword>
<dbReference type="RefSeq" id="WP_290249847.1">
    <property type="nucleotide sequence ID" value="NZ_JAUFQT010000005.1"/>
</dbReference>
<keyword evidence="4" id="KW-0547">Nucleotide-binding</keyword>
<dbReference type="CDD" id="cd06223">
    <property type="entry name" value="PRTases_typeI"/>
    <property type="match status" value="1"/>
</dbReference>
<reference evidence="9 10" key="1">
    <citation type="submission" date="2024-09" db="EMBL/GenBank/DDBJ databases">
        <authorList>
            <person name="Sun Q."/>
            <person name="Mori K."/>
        </authorList>
    </citation>
    <scope>NUCLEOTIDE SEQUENCE [LARGE SCALE GENOMIC DNA]</scope>
    <source>
        <strain evidence="9 10">CECT 7682</strain>
    </source>
</reference>
<dbReference type="InterPro" id="IPR005946">
    <property type="entry name" value="Rib-P_diPkinase"/>
</dbReference>
<evidence type="ECO:0000256" key="1">
    <source>
        <dbReference type="ARBA" id="ARBA00013247"/>
    </source>
</evidence>
<evidence type="ECO:0000256" key="5">
    <source>
        <dbReference type="ARBA" id="ARBA00022777"/>
    </source>
</evidence>
<keyword evidence="2 9" id="KW-0808">Transferase</keyword>
<evidence type="ECO:0000313" key="10">
    <source>
        <dbReference type="Proteomes" id="UP001589654"/>
    </source>
</evidence>
<dbReference type="PANTHER" id="PTHR10210:SF32">
    <property type="entry name" value="RIBOSE-PHOSPHATE PYROPHOSPHOKINASE 2"/>
    <property type="match status" value="1"/>
</dbReference>
<sequence length="328" mass="36945">MMEEMIIFDLEQGQSLGKQIADHMNIYLGEYEFRRFEGGEHKIRPLVNVRNRDVFVISSLYGDRMDSVNDKLCRLFFFLGALRDATAGRITVVAPYLCYSRKDRKTKARDPVTTKYLARLFDAMKIDAIMTMDVHNLQAFQNSYHCLTEHLEAKNLFVKYFAHKLRGESILVMSPDFGGAKRAEQFRESLEKELKNEIGFGLMEKSRSKGIVKGDKVTGELEGKSIILIDDLIGSGGTLLRAAEACQQRGAKAIYAVATHGTFSQDAQHNLDQPAFEEIVITDSIPHLNLDPTFVQKKIHVISISTLLAKAILCMHTGDSIVELLGHE</sequence>
<dbReference type="Pfam" id="PF13793">
    <property type="entry name" value="Pribosyltran_N"/>
    <property type="match status" value="1"/>
</dbReference>
<evidence type="ECO:0000256" key="3">
    <source>
        <dbReference type="ARBA" id="ARBA00022727"/>
    </source>
</evidence>
<dbReference type="NCBIfam" id="TIGR01251">
    <property type="entry name" value="ribP_PPkin"/>
    <property type="match status" value="1"/>
</dbReference>
<dbReference type="Pfam" id="PF14572">
    <property type="entry name" value="Pribosyl_synth"/>
    <property type="match status" value="1"/>
</dbReference>
<dbReference type="EC" id="2.7.6.1" evidence="1"/>
<keyword evidence="6" id="KW-0067">ATP-binding</keyword>
<gene>
    <name evidence="9" type="ORF">ACFFUR_10490</name>
</gene>
<evidence type="ECO:0000256" key="7">
    <source>
        <dbReference type="ARBA" id="ARBA00049535"/>
    </source>
</evidence>
<evidence type="ECO:0000313" key="9">
    <source>
        <dbReference type="EMBL" id="MFB9212235.1"/>
    </source>
</evidence>
<dbReference type="SMART" id="SM01400">
    <property type="entry name" value="Pribosyltran_N"/>
    <property type="match status" value="1"/>
</dbReference>
<feature type="domain" description="Ribose-phosphate pyrophosphokinase N-terminal" evidence="8">
    <location>
        <begin position="5"/>
        <end position="123"/>
    </location>
</feature>
<dbReference type="InterPro" id="IPR000836">
    <property type="entry name" value="PRTase_dom"/>
</dbReference>
<dbReference type="Proteomes" id="UP001589654">
    <property type="component" value="Unassembled WGS sequence"/>
</dbReference>
<name>A0ABV5J5Y6_9BACT</name>
<evidence type="ECO:0000256" key="4">
    <source>
        <dbReference type="ARBA" id="ARBA00022741"/>
    </source>
</evidence>
<comment type="catalytic activity">
    <reaction evidence="7">
        <text>D-ribose 5-phosphate + ATP = 5-phospho-alpha-D-ribose 1-diphosphate + AMP + H(+)</text>
        <dbReference type="Rhea" id="RHEA:15609"/>
        <dbReference type="ChEBI" id="CHEBI:15378"/>
        <dbReference type="ChEBI" id="CHEBI:30616"/>
        <dbReference type="ChEBI" id="CHEBI:58017"/>
        <dbReference type="ChEBI" id="CHEBI:78346"/>
        <dbReference type="ChEBI" id="CHEBI:456215"/>
        <dbReference type="EC" id="2.7.6.1"/>
    </reaction>
</comment>
<organism evidence="9 10">
    <name type="scientific">Echinicola jeungdonensis</name>
    <dbReference type="NCBI Taxonomy" id="709343"/>
    <lineage>
        <taxon>Bacteria</taxon>
        <taxon>Pseudomonadati</taxon>
        <taxon>Bacteroidota</taxon>
        <taxon>Cytophagia</taxon>
        <taxon>Cytophagales</taxon>
        <taxon>Cyclobacteriaceae</taxon>
        <taxon>Echinicola</taxon>
    </lineage>
</organism>
<comment type="caution">
    <text evidence="9">The sequence shown here is derived from an EMBL/GenBank/DDBJ whole genome shotgun (WGS) entry which is preliminary data.</text>
</comment>
<accession>A0ABV5J5Y6</accession>
<protein>
    <recommendedName>
        <fullName evidence="1">ribose-phosphate diphosphokinase</fullName>
        <ecNumber evidence="1">2.7.6.1</ecNumber>
    </recommendedName>
</protein>
<dbReference type="InterPro" id="IPR029099">
    <property type="entry name" value="Pribosyltran_N"/>
</dbReference>
<evidence type="ECO:0000256" key="6">
    <source>
        <dbReference type="ARBA" id="ARBA00022840"/>
    </source>
</evidence>
<evidence type="ECO:0000256" key="2">
    <source>
        <dbReference type="ARBA" id="ARBA00022679"/>
    </source>
</evidence>
<keyword evidence="5" id="KW-0418">Kinase</keyword>
<dbReference type="EMBL" id="JBHMEW010000059">
    <property type="protein sequence ID" value="MFB9212235.1"/>
    <property type="molecule type" value="Genomic_DNA"/>
</dbReference>
<dbReference type="InterPro" id="IPR029057">
    <property type="entry name" value="PRTase-like"/>
</dbReference>